<dbReference type="SMR" id="A9NTS2"/>
<keyword evidence="8" id="KW-0002">3D-structure</keyword>
<evidence type="ECO:0007829" key="8">
    <source>
        <dbReference type="PDB" id="8C29"/>
    </source>
</evidence>
<dbReference type="PDB" id="8C29">
    <property type="method" value="EM"/>
    <property type="resolution" value="2.79 A"/>
    <property type="chains" value="X/x=1-129"/>
</dbReference>
<evidence type="ECO:0000256" key="5">
    <source>
        <dbReference type="ARBA" id="ARBA00023276"/>
    </source>
</evidence>
<keyword evidence="5" id="KW-0604">Photosystem II</keyword>
<keyword evidence="2 6" id="KW-0812">Transmembrane</keyword>
<feature type="transmembrane region" description="Helical" evidence="6">
    <location>
        <begin position="99"/>
        <end position="120"/>
    </location>
</feature>
<dbReference type="Pfam" id="PF06596">
    <property type="entry name" value="PsbX"/>
    <property type="match status" value="1"/>
</dbReference>
<accession>A9NTS2</accession>
<dbReference type="FunFam" id="1.20.5.510:FF:000006">
    <property type="entry name" value="Photosystem II psbX protein"/>
    <property type="match status" value="1"/>
</dbReference>
<keyword evidence="3 6" id="KW-1133">Transmembrane helix</keyword>
<reference evidence="8" key="2">
    <citation type="journal article" date="2023" name="Nat. Plants">
        <title>Cryo-EM structure of a plant photosystem II supercomplex with light-harvesting protein Lhcb8 and alpha-tocopherol.</title>
        <authorList>
            <person name="Opatikova M."/>
            <person name="Semchonok D.A."/>
            <person name="Kopecny D."/>
            <person name="Ilik P."/>
            <person name="Pospisil P."/>
            <person name="Ilikova I."/>
            <person name="Roudnicky P."/>
            <person name="Zeljkovic S.C."/>
            <person name="Tarkowski P."/>
            <person name="Kyrilis F.L."/>
            <person name="Hamdi F."/>
            <person name="Kastritis P.L."/>
            <person name="Kouril R."/>
        </authorList>
    </citation>
    <scope>STRUCTURE BY ELECTRON MICROSCOPY (2.79 ANGSTROMS)</scope>
</reference>
<dbReference type="PANTHER" id="PTHR34455:SF1">
    <property type="entry name" value="OS07G0673550 PROTEIN"/>
    <property type="match status" value="1"/>
</dbReference>
<organism evidence="7">
    <name type="scientific">Picea sitchensis</name>
    <name type="common">Sitka spruce</name>
    <name type="synonym">Pinus sitchensis</name>
    <dbReference type="NCBI Taxonomy" id="3332"/>
    <lineage>
        <taxon>Eukaryota</taxon>
        <taxon>Viridiplantae</taxon>
        <taxon>Streptophyta</taxon>
        <taxon>Embryophyta</taxon>
        <taxon>Tracheophyta</taxon>
        <taxon>Spermatophyta</taxon>
        <taxon>Pinopsida</taxon>
        <taxon>Pinidae</taxon>
        <taxon>Conifers I</taxon>
        <taxon>Pinales</taxon>
        <taxon>Pinaceae</taxon>
        <taxon>Picea</taxon>
    </lineage>
</organism>
<dbReference type="EMDB" id="EMD-16389"/>
<dbReference type="GO" id="GO:0015979">
    <property type="term" value="P:photosynthesis"/>
    <property type="evidence" value="ECO:0007669"/>
    <property type="project" value="UniProtKB-KW"/>
</dbReference>
<dbReference type="AlphaFoldDB" id="A9NTS2"/>
<evidence type="ECO:0000256" key="6">
    <source>
        <dbReference type="SAM" id="Phobius"/>
    </source>
</evidence>
<name>A9NTS2_PICSI</name>
<sequence>MASATAISLALPMATASSVSQRDALKAKHAHGSSLFTTPNKLYSPKLASNRSRVVMHASQGKKEQSLAGLTSLALAAAMVIPEIAEAAGSGVSPSLKNFLLSIAAGGVVATAIAGAVIGVSNFDPVKRN</sequence>
<protein>
    <submittedName>
        <fullName evidence="7">Uncharacterized protein</fullName>
    </submittedName>
</protein>
<evidence type="ECO:0000256" key="4">
    <source>
        <dbReference type="ARBA" id="ARBA00023136"/>
    </source>
</evidence>
<dbReference type="Gene3D" id="1.20.5.510">
    <property type="entry name" value="Single helix bin"/>
    <property type="match status" value="1"/>
</dbReference>
<reference evidence="7" key="1">
    <citation type="journal article" date="2008" name="BMC Genomics">
        <title>A conifer genomics resource of 200,000 spruce (Picea spp.) ESTs and 6,464 high-quality, sequence-finished full-length cDNAs for Sitka spruce (Picea sitchensis).</title>
        <authorList>
            <person name="Ralph S.G."/>
            <person name="Chun H.J."/>
            <person name="Kolosova N."/>
            <person name="Cooper D."/>
            <person name="Oddy C."/>
            <person name="Ritland C.E."/>
            <person name="Kirkpatrick R."/>
            <person name="Moore R."/>
            <person name="Barber S."/>
            <person name="Holt R.A."/>
            <person name="Jones S.J."/>
            <person name="Marra M.A."/>
            <person name="Douglas C.J."/>
            <person name="Ritland K."/>
            <person name="Bohlmann J."/>
        </authorList>
    </citation>
    <scope>NUCLEOTIDE SEQUENCE</scope>
    <source>
        <tissue evidence="7">Green portion of the leader tissue</tissue>
    </source>
</reference>
<dbReference type="EMBL" id="EF084722">
    <property type="protein sequence ID" value="ABK24033.1"/>
    <property type="molecule type" value="mRNA"/>
</dbReference>
<evidence type="ECO:0000313" key="7">
    <source>
        <dbReference type="EMBL" id="ABK24033.1"/>
    </source>
</evidence>
<evidence type="ECO:0000256" key="3">
    <source>
        <dbReference type="ARBA" id="ARBA00022989"/>
    </source>
</evidence>
<keyword evidence="4 6" id="KW-0472">Membrane</keyword>
<dbReference type="OMA" id="VTCASHK"/>
<dbReference type="GO" id="GO:0009523">
    <property type="term" value="C:photosystem II"/>
    <property type="evidence" value="ECO:0007669"/>
    <property type="project" value="UniProtKB-KW"/>
</dbReference>
<keyword evidence="1" id="KW-0602">Photosynthesis</keyword>
<dbReference type="InterPro" id="IPR009518">
    <property type="entry name" value="PSII_PsbX"/>
</dbReference>
<dbReference type="PANTHER" id="PTHR34455">
    <property type="entry name" value="OS07G0673550 PROTEIN"/>
    <property type="match status" value="1"/>
</dbReference>
<proteinExistence type="evidence at protein level"/>
<evidence type="ECO:0000256" key="1">
    <source>
        <dbReference type="ARBA" id="ARBA00022531"/>
    </source>
</evidence>
<evidence type="ECO:0000256" key="2">
    <source>
        <dbReference type="ARBA" id="ARBA00022692"/>
    </source>
</evidence>